<dbReference type="Pfam" id="PF12802">
    <property type="entry name" value="MarR_2"/>
    <property type="match status" value="1"/>
</dbReference>
<dbReference type="RefSeq" id="WP_165142519.1">
    <property type="nucleotide sequence ID" value="NZ_CP049255.1"/>
</dbReference>
<gene>
    <name evidence="2" type="ORF">FHX49_000245</name>
</gene>
<dbReference type="InterPro" id="IPR036390">
    <property type="entry name" value="WH_DNA-bd_sf"/>
</dbReference>
<dbReference type="Gene3D" id="1.10.10.10">
    <property type="entry name" value="Winged helix-like DNA-binding domain superfamily/Winged helix DNA-binding domain"/>
    <property type="match status" value="1"/>
</dbReference>
<sequence>MSQSDDLERLVVGGHALARIAARKTGNDAPAAQWRAISLLRSDGPRRVGELAAMCRTTQPGMTRLLGHLEDLGFVERAADPADSRATIVRALPAGEAALQRWQEQMRDALQPIFSDLSEADWAAVNRVATILDEHTRVEAGSIIR</sequence>
<organism evidence="2 3">
    <name type="scientific">Microbacterium endophyticum</name>
    <dbReference type="NCBI Taxonomy" id="1526412"/>
    <lineage>
        <taxon>Bacteria</taxon>
        <taxon>Bacillati</taxon>
        <taxon>Actinomycetota</taxon>
        <taxon>Actinomycetes</taxon>
        <taxon>Micrococcales</taxon>
        <taxon>Microbacteriaceae</taxon>
        <taxon>Microbacterium</taxon>
    </lineage>
</organism>
<evidence type="ECO:0000313" key="2">
    <source>
        <dbReference type="EMBL" id="MBB2974704.1"/>
    </source>
</evidence>
<dbReference type="SMART" id="SM00347">
    <property type="entry name" value="HTH_MARR"/>
    <property type="match status" value="1"/>
</dbReference>
<dbReference type="GO" id="GO:0003700">
    <property type="term" value="F:DNA-binding transcription factor activity"/>
    <property type="evidence" value="ECO:0007669"/>
    <property type="project" value="InterPro"/>
</dbReference>
<proteinExistence type="predicted"/>
<dbReference type="GO" id="GO:0003677">
    <property type="term" value="F:DNA binding"/>
    <property type="evidence" value="ECO:0007669"/>
    <property type="project" value="UniProtKB-KW"/>
</dbReference>
<dbReference type="InterPro" id="IPR000835">
    <property type="entry name" value="HTH_MarR-typ"/>
</dbReference>
<dbReference type="PANTHER" id="PTHR39515:SF2">
    <property type="entry name" value="HTH-TYPE TRANSCRIPTIONAL REGULATOR RV0880"/>
    <property type="match status" value="1"/>
</dbReference>
<evidence type="ECO:0000259" key="1">
    <source>
        <dbReference type="PROSITE" id="PS50995"/>
    </source>
</evidence>
<dbReference type="SUPFAM" id="SSF46785">
    <property type="entry name" value="Winged helix' DNA-binding domain"/>
    <property type="match status" value="1"/>
</dbReference>
<dbReference type="Proteomes" id="UP000529310">
    <property type="component" value="Unassembled WGS sequence"/>
</dbReference>
<comment type="caution">
    <text evidence="2">The sequence shown here is derived from an EMBL/GenBank/DDBJ whole genome shotgun (WGS) entry which is preliminary data.</text>
</comment>
<reference evidence="2 3" key="1">
    <citation type="submission" date="2020-08" db="EMBL/GenBank/DDBJ databases">
        <title>Sequencing the genomes of 1000 actinobacteria strains.</title>
        <authorList>
            <person name="Klenk H.-P."/>
        </authorList>
    </citation>
    <scope>NUCLEOTIDE SEQUENCE [LARGE SCALE GENOMIC DNA]</scope>
    <source>
        <strain evidence="2 3">DSM 27099</strain>
    </source>
</reference>
<dbReference type="AlphaFoldDB" id="A0A7W4V197"/>
<dbReference type="PANTHER" id="PTHR39515">
    <property type="entry name" value="CONSERVED PROTEIN"/>
    <property type="match status" value="1"/>
</dbReference>
<evidence type="ECO:0000313" key="3">
    <source>
        <dbReference type="Proteomes" id="UP000529310"/>
    </source>
</evidence>
<accession>A0A7W4V197</accession>
<keyword evidence="2" id="KW-0238">DNA-binding</keyword>
<keyword evidence="3" id="KW-1185">Reference proteome</keyword>
<feature type="domain" description="HTH marR-type" evidence="1">
    <location>
        <begin position="1"/>
        <end position="140"/>
    </location>
</feature>
<dbReference type="InterPro" id="IPR036388">
    <property type="entry name" value="WH-like_DNA-bd_sf"/>
</dbReference>
<dbReference type="EMBL" id="JACHWQ010000001">
    <property type="protein sequence ID" value="MBB2974704.1"/>
    <property type="molecule type" value="Genomic_DNA"/>
</dbReference>
<dbReference type="PROSITE" id="PS50995">
    <property type="entry name" value="HTH_MARR_2"/>
    <property type="match status" value="1"/>
</dbReference>
<protein>
    <submittedName>
        <fullName evidence="2">DNA-binding MarR family transcriptional regulator</fullName>
    </submittedName>
</protein>
<dbReference type="InterPro" id="IPR052526">
    <property type="entry name" value="HTH-type_Bedaq_tolerance"/>
</dbReference>
<name>A0A7W4V197_9MICO</name>